<organism evidence="2 3">
    <name type="scientific">Modicella reniformis</name>
    <dbReference type="NCBI Taxonomy" id="1440133"/>
    <lineage>
        <taxon>Eukaryota</taxon>
        <taxon>Fungi</taxon>
        <taxon>Fungi incertae sedis</taxon>
        <taxon>Mucoromycota</taxon>
        <taxon>Mortierellomycotina</taxon>
        <taxon>Mortierellomycetes</taxon>
        <taxon>Mortierellales</taxon>
        <taxon>Mortierellaceae</taxon>
        <taxon>Modicella</taxon>
    </lineage>
</organism>
<keyword evidence="3" id="KW-1185">Reference proteome</keyword>
<comment type="caution">
    <text evidence="2">The sequence shown here is derived from an EMBL/GenBank/DDBJ whole genome shotgun (WGS) entry which is preliminary data.</text>
</comment>
<evidence type="ECO:0000313" key="2">
    <source>
        <dbReference type="EMBL" id="KAF9946198.1"/>
    </source>
</evidence>
<reference evidence="2" key="1">
    <citation type="journal article" date="2020" name="Fungal Divers.">
        <title>Resolving the Mortierellaceae phylogeny through synthesis of multi-gene phylogenetics and phylogenomics.</title>
        <authorList>
            <person name="Vandepol N."/>
            <person name="Liber J."/>
            <person name="Desiro A."/>
            <person name="Na H."/>
            <person name="Kennedy M."/>
            <person name="Barry K."/>
            <person name="Grigoriev I.V."/>
            <person name="Miller A.N."/>
            <person name="O'Donnell K."/>
            <person name="Stajich J.E."/>
            <person name="Bonito G."/>
        </authorList>
    </citation>
    <scope>NUCLEOTIDE SEQUENCE</scope>
    <source>
        <strain evidence="2">MES-2147</strain>
    </source>
</reference>
<proteinExistence type="predicted"/>
<accession>A0A9P6LVA2</accession>
<feature type="region of interest" description="Disordered" evidence="1">
    <location>
        <begin position="1"/>
        <end position="85"/>
    </location>
</feature>
<dbReference type="Proteomes" id="UP000749646">
    <property type="component" value="Unassembled WGS sequence"/>
</dbReference>
<dbReference type="EMBL" id="JAAAHW010007819">
    <property type="protein sequence ID" value="KAF9946198.1"/>
    <property type="molecule type" value="Genomic_DNA"/>
</dbReference>
<feature type="compositionally biased region" description="Acidic residues" evidence="1">
    <location>
        <begin position="30"/>
        <end position="40"/>
    </location>
</feature>
<feature type="compositionally biased region" description="Acidic residues" evidence="1">
    <location>
        <begin position="50"/>
        <end position="60"/>
    </location>
</feature>
<dbReference type="AlphaFoldDB" id="A0A9P6LVA2"/>
<name>A0A9P6LVA2_9FUNG</name>
<evidence type="ECO:0000313" key="3">
    <source>
        <dbReference type="Proteomes" id="UP000749646"/>
    </source>
</evidence>
<protein>
    <submittedName>
        <fullName evidence="2">Uncharacterized protein</fullName>
    </submittedName>
</protein>
<gene>
    <name evidence="2" type="ORF">BGZ65_009976</name>
</gene>
<sequence length="113" mass="13190">MVKKQPNSFDTHRRQVIPEEEGTLETHAEENDEADDDNRDNDDNNHDSDDNYDNYDDNPTEDYATAEDCRGLYQTPNTKLPRATLPNMKLPRLTIRARRILLEGRQMRMPAKT</sequence>
<evidence type="ECO:0000256" key="1">
    <source>
        <dbReference type="SAM" id="MobiDB-lite"/>
    </source>
</evidence>